<dbReference type="InterPro" id="IPR036162">
    <property type="entry name" value="Resolvase-like_N_sf"/>
</dbReference>
<organism evidence="3 4">
    <name type="scientific">Rhodococcus erythropolis</name>
    <name type="common">Arthrobacter picolinophilus</name>
    <dbReference type="NCBI Taxonomy" id="1833"/>
    <lineage>
        <taxon>Bacteria</taxon>
        <taxon>Bacillati</taxon>
        <taxon>Actinomycetota</taxon>
        <taxon>Actinomycetes</taxon>
        <taxon>Mycobacteriales</taxon>
        <taxon>Nocardiaceae</taxon>
        <taxon>Rhodococcus</taxon>
        <taxon>Rhodococcus erythropolis group</taxon>
    </lineage>
</organism>
<dbReference type="GO" id="GO:0000150">
    <property type="term" value="F:DNA strand exchange activity"/>
    <property type="evidence" value="ECO:0007669"/>
    <property type="project" value="InterPro"/>
</dbReference>
<sequence>MAKKQAPTRAIIYTRVSKDSAGTGRSVAEQETECRAVCEREGWPVGEVLQDNDIGASRWSGKDRPAYRRLAEVLRPGDVLVTWEASRAQRDLTAYAELRDLCAALGVLWNYKGRTHDLNLGADRFTTGLDALLAEREADEIRDRVLRALEANAAEGKPHGKIAYGYRAVRDPQTGLITSREIDPEAAGWIREMAERVLQGESLRSILRDVNPRAGRKWYSATISKMLRSPTLAGLRTYKGETLQGNWEPILTLDEHERLKTVLGDPSRRSSYRGTEPRYLVSGIAECGVCGGPCYVGRNHGKPSYVCRNGGHVSRMVSDVDPVVIDKMIRIINAQRVNVFLFRDDDATGDESAEWIAKGQLLQGRLDEYSESAANGEISKTEYLKISNSLNKQIAEANSKAAELAVNSDPMLELLRHEPEEVWESANMDQRRRFIRATVRVTILKAGIGKRFHSGLVEVIGKNQ</sequence>
<dbReference type="Gene3D" id="3.90.1750.20">
    <property type="entry name" value="Putative Large Serine Recombinase, Chain B, Domain 2"/>
    <property type="match status" value="1"/>
</dbReference>
<dbReference type="Pfam" id="PF00239">
    <property type="entry name" value="Resolvase"/>
    <property type="match status" value="1"/>
</dbReference>
<dbReference type="Pfam" id="PF07508">
    <property type="entry name" value="Recombinase"/>
    <property type="match status" value="1"/>
</dbReference>
<dbReference type="PROSITE" id="PS51737">
    <property type="entry name" value="RECOMBINASE_DNA_BIND"/>
    <property type="match status" value="1"/>
</dbReference>
<dbReference type="InterPro" id="IPR006119">
    <property type="entry name" value="Resolv_N"/>
</dbReference>
<dbReference type="InterPro" id="IPR011109">
    <property type="entry name" value="DNA_bind_recombinase_dom"/>
</dbReference>
<evidence type="ECO:0000259" key="1">
    <source>
        <dbReference type="PROSITE" id="PS51736"/>
    </source>
</evidence>
<evidence type="ECO:0000313" key="3">
    <source>
        <dbReference type="EMBL" id="MBH5146791.1"/>
    </source>
</evidence>
<evidence type="ECO:0000313" key="4">
    <source>
        <dbReference type="Proteomes" id="UP000627573"/>
    </source>
</evidence>
<feature type="domain" description="Recombinase" evidence="2">
    <location>
        <begin position="163"/>
        <end position="269"/>
    </location>
</feature>
<dbReference type="SUPFAM" id="SSF53041">
    <property type="entry name" value="Resolvase-like"/>
    <property type="match status" value="1"/>
</dbReference>
<dbReference type="CDD" id="cd00338">
    <property type="entry name" value="Ser_Recombinase"/>
    <property type="match status" value="1"/>
</dbReference>
<dbReference type="GO" id="GO:0003677">
    <property type="term" value="F:DNA binding"/>
    <property type="evidence" value="ECO:0007669"/>
    <property type="project" value="InterPro"/>
</dbReference>
<dbReference type="SMART" id="SM00857">
    <property type="entry name" value="Resolvase"/>
    <property type="match status" value="1"/>
</dbReference>
<dbReference type="PANTHER" id="PTHR30461:SF23">
    <property type="entry name" value="DNA RECOMBINASE-RELATED"/>
    <property type="match status" value="1"/>
</dbReference>
<dbReference type="Gene3D" id="3.40.50.1390">
    <property type="entry name" value="Resolvase, N-terminal catalytic domain"/>
    <property type="match status" value="1"/>
</dbReference>
<reference evidence="3 4" key="1">
    <citation type="submission" date="2020-12" db="EMBL/GenBank/DDBJ databases">
        <title>Draft genome sequence of furan degrading bacterial strain FUR100.</title>
        <authorList>
            <person name="Woiski C."/>
        </authorList>
    </citation>
    <scope>NUCLEOTIDE SEQUENCE [LARGE SCALE GENOMIC DNA]</scope>
    <source>
        <strain evidence="3 4">FUR100</strain>
    </source>
</reference>
<evidence type="ECO:0000259" key="2">
    <source>
        <dbReference type="PROSITE" id="PS51737"/>
    </source>
</evidence>
<comment type="caution">
    <text evidence="3">The sequence shown here is derived from an EMBL/GenBank/DDBJ whole genome shotgun (WGS) entry which is preliminary data.</text>
</comment>
<name>A0A8I1DA29_RHOER</name>
<dbReference type="RefSeq" id="WP_197942155.1">
    <property type="nucleotide sequence ID" value="NZ_JAECSB010000095.1"/>
</dbReference>
<accession>A0A8I1DA29</accession>
<dbReference type="InterPro" id="IPR050639">
    <property type="entry name" value="SSR_resolvase"/>
</dbReference>
<gene>
    <name evidence="3" type="ORF">I3517_29730</name>
</gene>
<dbReference type="PANTHER" id="PTHR30461">
    <property type="entry name" value="DNA-INVERTASE FROM LAMBDOID PROPHAGE"/>
    <property type="match status" value="1"/>
</dbReference>
<dbReference type="Proteomes" id="UP000627573">
    <property type="component" value="Unassembled WGS sequence"/>
</dbReference>
<keyword evidence="4" id="KW-1185">Reference proteome</keyword>
<dbReference type="EMBL" id="JAECSB010000095">
    <property type="protein sequence ID" value="MBH5146791.1"/>
    <property type="molecule type" value="Genomic_DNA"/>
</dbReference>
<feature type="domain" description="Resolvase/invertase-type recombinase catalytic" evidence="1">
    <location>
        <begin position="9"/>
        <end position="156"/>
    </location>
</feature>
<dbReference type="PROSITE" id="PS51736">
    <property type="entry name" value="RECOMBINASES_3"/>
    <property type="match status" value="1"/>
</dbReference>
<dbReference type="AlphaFoldDB" id="A0A8I1DA29"/>
<protein>
    <submittedName>
        <fullName evidence="3">Recombinase family protein</fullName>
    </submittedName>
</protein>
<proteinExistence type="predicted"/>
<dbReference type="InterPro" id="IPR038109">
    <property type="entry name" value="DNA_bind_recomb_sf"/>
</dbReference>